<dbReference type="InterPro" id="IPR052570">
    <property type="entry name" value="FliJ"/>
</dbReference>
<keyword evidence="11" id="KW-0175">Coiled coil</keyword>
<dbReference type="GO" id="GO:0015031">
    <property type="term" value="P:protein transport"/>
    <property type="evidence" value="ECO:0007669"/>
    <property type="project" value="UniProtKB-KW"/>
</dbReference>
<keyword evidence="6" id="KW-0145">Chemotaxis</keyword>
<feature type="coiled-coil region" evidence="11">
    <location>
        <begin position="88"/>
        <end position="122"/>
    </location>
</feature>
<evidence type="ECO:0000256" key="5">
    <source>
        <dbReference type="ARBA" id="ARBA00022475"/>
    </source>
</evidence>
<evidence type="ECO:0000313" key="12">
    <source>
        <dbReference type="EMBL" id="KTT27200.1"/>
    </source>
</evidence>
<keyword evidence="4" id="KW-0813">Transport</keyword>
<sequence>MSALKTDALGVAEQMARARRDAVAQQLAVARQGWVAAQVQLDQLEGYAQETTARWGASEARHAPEIMRHHYQFMERLHHTIQMQTGIVEQHAQAVARISVKVREAEQKLEALRQVIASRDLKARQAEQRREQKAADELAAQVHRRRQGTVCFGGQ</sequence>
<accession>A0A147HBC7</accession>
<keyword evidence="10" id="KW-1006">Bacterial flagellum protein export</keyword>
<evidence type="ECO:0000256" key="1">
    <source>
        <dbReference type="ARBA" id="ARBA00004413"/>
    </source>
</evidence>
<dbReference type="EMBL" id="LDSL01000021">
    <property type="protein sequence ID" value="KTT27200.1"/>
    <property type="molecule type" value="Genomic_DNA"/>
</dbReference>
<evidence type="ECO:0000256" key="8">
    <source>
        <dbReference type="ARBA" id="ARBA00022927"/>
    </source>
</evidence>
<dbReference type="InterPro" id="IPR053716">
    <property type="entry name" value="Flag_assembly_chemotaxis_eff"/>
</dbReference>
<name>A0A147HBC7_9BURK</name>
<evidence type="ECO:0000256" key="10">
    <source>
        <dbReference type="ARBA" id="ARBA00023225"/>
    </source>
</evidence>
<evidence type="ECO:0000256" key="6">
    <source>
        <dbReference type="ARBA" id="ARBA00022500"/>
    </source>
</evidence>
<dbReference type="Proteomes" id="UP000072741">
    <property type="component" value="Unassembled WGS sequence"/>
</dbReference>
<evidence type="ECO:0000256" key="2">
    <source>
        <dbReference type="ARBA" id="ARBA00010004"/>
    </source>
</evidence>
<evidence type="ECO:0000256" key="3">
    <source>
        <dbReference type="ARBA" id="ARBA00020392"/>
    </source>
</evidence>
<dbReference type="GO" id="GO:0071973">
    <property type="term" value="P:bacterial-type flagellum-dependent cell motility"/>
    <property type="evidence" value="ECO:0007669"/>
    <property type="project" value="InterPro"/>
</dbReference>
<reference evidence="12 13" key="1">
    <citation type="journal article" date="2016" name="Front. Microbiol.">
        <title>Genomic Resource of Rice Seed Associated Bacteria.</title>
        <authorList>
            <person name="Midha S."/>
            <person name="Bansal K."/>
            <person name="Sharma S."/>
            <person name="Kumar N."/>
            <person name="Patil P.P."/>
            <person name="Chaudhry V."/>
            <person name="Patil P.B."/>
        </authorList>
    </citation>
    <scope>NUCLEOTIDE SEQUENCE [LARGE SCALE GENOMIC DNA]</scope>
    <source>
        <strain evidence="12 13">NS331</strain>
    </source>
</reference>
<dbReference type="GO" id="GO:0009288">
    <property type="term" value="C:bacterial-type flagellum"/>
    <property type="evidence" value="ECO:0007669"/>
    <property type="project" value="InterPro"/>
</dbReference>
<dbReference type="Pfam" id="PF02050">
    <property type="entry name" value="FliJ"/>
    <property type="match status" value="1"/>
</dbReference>
<evidence type="ECO:0000256" key="4">
    <source>
        <dbReference type="ARBA" id="ARBA00022448"/>
    </source>
</evidence>
<dbReference type="Gene3D" id="1.10.287.1700">
    <property type="match status" value="1"/>
</dbReference>
<gene>
    <name evidence="12" type="ORF">NS331_02860</name>
</gene>
<keyword evidence="5" id="KW-1003">Cell membrane</keyword>
<comment type="similarity">
    <text evidence="2">Belongs to the FliJ family.</text>
</comment>
<protein>
    <recommendedName>
        <fullName evidence="3">Flagellar FliJ protein</fullName>
    </recommendedName>
</protein>
<dbReference type="RefSeq" id="WP_058640505.1">
    <property type="nucleotide sequence ID" value="NZ_LDSL01000021.1"/>
</dbReference>
<proteinExistence type="inferred from homology"/>
<keyword evidence="7" id="KW-1005">Bacterial flagellum biogenesis</keyword>
<dbReference type="GO" id="GO:0044781">
    <property type="term" value="P:bacterial-type flagellum organization"/>
    <property type="evidence" value="ECO:0007669"/>
    <property type="project" value="UniProtKB-KW"/>
</dbReference>
<keyword evidence="13" id="KW-1185">Reference proteome</keyword>
<dbReference type="InterPro" id="IPR012823">
    <property type="entry name" value="Flagell_FliJ"/>
</dbReference>
<dbReference type="GO" id="GO:0005886">
    <property type="term" value="C:plasma membrane"/>
    <property type="evidence" value="ECO:0007669"/>
    <property type="project" value="UniProtKB-SubCell"/>
</dbReference>
<dbReference type="OrthoDB" id="9156338at2"/>
<organism evidence="12 13">
    <name type="scientific">Pseudacidovorax intermedius</name>
    <dbReference type="NCBI Taxonomy" id="433924"/>
    <lineage>
        <taxon>Bacteria</taxon>
        <taxon>Pseudomonadati</taxon>
        <taxon>Pseudomonadota</taxon>
        <taxon>Betaproteobacteria</taxon>
        <taxon>Burkholderiales</taxon>
        <taxon>Comamonadaceae</taxon>
        <taxon>Pseudacidovorax</taxon>
    </lineage>
</organism>
<dbReference type="PANTHER" id="PTHR38786">
    <property type="entry name" value="FLAGELLAR FLIJ PROTEIN"/>
    <property type="match status" value="1"/>
</dbReference>
<dbReference type="GO" id="GO:0006935">
    <property type="term" value="P:chemotaxis"/>
    <property type="evidence" value="ECO:0007669"/>
    <property type="project" value="UniProtKB-KW"/>
</dbReference>
<keyword evidence="9" id="KW-0472">Membrane</keyword>
<keyword evidence="8" id="KW-0653">Protein transport</keyword>
<evidence type="ECO:0000256" key="11">
    <source>
        <dbReference type="SAM" id="Coils"/>
    </source>
</evidence>
<evidence type="ECO:0000256" key="7">
    <source>
        <dbReference type="ARBA" id="ARBA00022795"/>
    </source>
</evidence>
<evidence type="ECO:0000313" key="13">
    <source>
        <dbReference type="Proteomes" id="UP000072741"/>
    </source>
</evidence>
<comment type="caution">
    <text evidence="12">The sequence shown here is derived from an EMBL/GenBank/DDBJ whole genome shotgun (WGS) entry which is preliminary data.</text>
</comment>
<comment type="subcellular location">
    <subcellularLocation>
        <location evidence="1">Cell membrane</location>
        <topology evidence="1">Peripheral membrane protein</topology>
        <orientation evidence="1">Cytoplasmic side</orientation>
    </subcellularLocation>
</comment>
<dbReference type="PANTHER" id="PTHR38786:SF1">
    <property type="entry name" value="FLAGELLAR FLIJ PROTEIN"/>
    <property type="match status" value="1"/>
</dbReference>
<evidence type="ECO:0000256" key="9">
    <source>
        <dbReference type="ARBA" id="ARBA00023136"/>
    </source>
</evidence>
<dbReference type="AlphaFoldDB" id="A0A147HBC7"/>